<accession>A0A1B8HPL9</accession>
<dbReference type="InterPro" id="IPR051325">
    <property type="entry name" value="Nudix_hydrolase_domain"/>
</dbReference>
<dbReference type="InterPro" id="IPR020476">
    <property type="entry name" value="Nudix_hydrolase"/>
</dbReference>
<gene>
    <name evidence="6" type="ORF">AYY17_00775</name>
</gene>
<reference evidence="6 7" key="1">
    <citation type="submission" date="2016-06" db="EMBL/GenBank/DDBJ databases">
        <authorList>
            <person name="Kjaerup R.B."/>
            <person name="Dalgaard T.S."/>
            <person name="Juul-Madsen H.R."/>
        </authorList>
    </citation>
    <scope>NUCLEOTIDE SEQUENCE [LARGE SCALE GENOMIC DNA]</scope>
    <source>
        <strain evidence="6 7">GCSL-Mp3</strain>
    </source>
</reference>
<dbReference type="PRINTS" id="PR01404">
    <property type="entry name" value="NPPPHYDRLASE"/>
</dbReference>
<dbReference type="GO" id="GO:0019177">
    <property type="term" value="F:dihydroneopterin triphosphate pyrophosphohydrolase activity"/>
    <property type="evidence" value="ECO:0007669"/>
    <property type="project" value="InterPro"/>
</dbReference>
<dbReference type="InterPro" id="IPR000086">
    <property type="entry name" value="NUDIX_hydrolase_dom"/>
</dbReference>
<dbReference type="EMBL" id="LZEX01000001">
    <property type="protein sequence ID" value="OBU11322.1"/>
    <property type="molecule type" value="Genomic_DNA"/>
</dbReference>
<feature type="binding site" evidence="2">
    <location>
        <position position="37"/>
    </location>
    <ligand>
        <name>substrate</name>
    </ligand>
</feature>
<comment type="cofactor">
    <cofactor evidence="3">
        <name>Mg(2+)</name>
        <dbReference type="ChEBI" id="CHEBI:18420"/>
    </cofactor>
    <text evidence="3">Binds 1 Mg(2+) ion per subunit.</text>
</comment>
<keyword evidence="1 4" id="KW-0378">Hydrolase</keyword>
<dbReference type="CDD" id="cd04664">
    <property type="entry name" value="NUDIX_DHNTPase_like"/>
    <property type="match status" value="1"/>
</dbReference>
<comment type="similarity">
    <text evidence="4">Belongs to the Nudix hydrolase family.</text>
</comment>
<feature type="binding site" evidence="3">
    <location>
        <position position="57"/>
    </location>
    <ligand>
        <name>Mg(2+)</name>
        <dbReference type="ChEBI" id="CHEBI:18420"/>
    </ligand>
</feature>
<dbReference type="SUPFAM" id="SSF55811">
    <property type="entry name" value="Nudix"/>
    <property type="match status" value="1"/>
</dbReference>
<dbReference type="NCBIfam" id="NF006961">
    <property type="entry name" value="PRK09438.1"/>
    <property type="match status" value="1"/>
</dbReference>
<dbReference type="GO" id="GO:0004081">
    <property type="term" value="F:bis(5'-nucleosyl)-tetraphosphatase (asymmetrical) activity"/>
    <property type="evidence" value="ECO:0007669"/>
    <property type="project" value="TreeGrafter"/>
</dbReference>
<feature type="binding site" evidence="2">
    <location>
        <position position="132"/>
    </location>
    <ligand>
        <name>substrate</name>
    </ligand>
</feature>
<dbReference type="RefSeq" id="WP_067420502.1">
    <property type="nucleotide sequence ID" value="NZ_LZEX01000001.1"/>
</dbReference>
<dbReference type="GO" id="GO:0008828">
    <property type="term" value="F:dATP diphosphatase activity"/>
    <property type="evidence" value="ECO:0007669"/>
    <property type="project" value="InterPro"/>
</dbReference>
<feature type="binding site" evidence="2">
    <location>
        <position position="26"/>
    </location>
    <ligand>
        <name>substrate</name>
    </ligand>
</feature>
<dbReference type="InterPro" id="IPR015797">
    <property type="entry name" value="NUDIX_hydrolase-like_dom_sf"/>
</dbReference>
<feature type="domain" description="Nudix hydrolase" evidence="5">
    <location>
        <begin position="4"/>
        <end position="143"/>
    </location>
</feature>
<dbReference type="PROSITE" id="PS00893">
    <property type="entry name" value="NUDIX_BOX"/>
    <property type="match status" value="1"/>
</dbReference>
<dbReference type="GO" id="GO:0006167">
    <property type="term" value="P:AMP biosynthetic process"/>
    <property type="evidence" value="ECO:0007669"/>
    <property type="project" value="TreeGrafter"/>
</dbReference>
<dbReference type="Proteomes" id="UP000092247">
    <property type="component" value="Unassembled WGS sequence"/>
</dbReference>
<evidence type="ECO:0000256" key="2">
    <source>
        <dbReference type="PIRSR" id="PIRSR603564-1"/>
    </source>
</evidence>
<name>A0A1B8HPL9_9GAMM</name>
<keyword evidence="3" id="KW-0479">Metal-binding</keyword>
<dbReference type="GO" id="GO:0006754">
    <property type="term" value="P:ATP biosynthetic process"/>
    <property type="evidence" value="ECO:0007669"/>
    <property type="project" value="TreeGrafter"/>
</dbReference>
<sequence length="154" mass="17523">MAYKRPESVLVVIYEQETGRVLMLQRRDDPAFWQSVTGSLEAAETPRQAAVREVKEETGIDIMTERLQLTDCQRTVIYTIFPHFRHRYAPEVTHNTEHWFMLRLPAPRAIPLTEHLAYEWLPAEDAAGKTISPSNGDAIEEFVCQSGTGGVHTV</sequence>
<evidence type="ECO:0000313" key="6">
    <source>
        <dbReference type="EMBL" id="OBU11322.1"/>
    </source>
</evidence>
<evidence type="ECO:0000256" key="4">
    <source>
        <dbReference type="RuleBase" id="RU003476"/>
    </source>
</evidence>
<dbReference type="InterPro" id="IPR003564">
    <property type="entry name" value="DHNTPase"/>
</dbReference>
<evidence type="ECO:0000256" key="3">
    <source>
        <dbReference type="PIRSR" id="PIRSR603564-2"/>
    </source>
</evidence>
<dbReference type="PRINTS" id="PR00502">
    <property type="entry name" value="NUDIXFAMILY"/>
</dbReference>
<dbReference type="PROSITE" id="PS51462">
    <property type="entry name" value="NUDIX"/>
    <property type="match status" value="1"/>
</dbReference>
<dbReference type="PANTHER" id="PTHR21340:SF0">
    <property type="entry name" value="BIS(5'-NUCLEOSYL)-TETRAPHOSPHATASE [ASYMMETRICAL]"/>
    <property type="match status" value="1"/>
</dbReference>
<feature type="binding site" evidence="3">
    <location>
        <position position="53"/>
    </location>
    <ligand>
        <name>Mg(2+)</name>
        <dbReference type="ChEBI" id="CHEBI:18420"/>
    </ligand>
</feature>
<dbReference type="Gene3D" id="3.90.79.10">
    <property type="entry name" value="Nucleoside Triphosphate Pyrophosphohydrolase"/>
    <property type="match status" value="1"/>
</dbReference>
<comment type="caution">
    <text evidence="6">The sequence shown here is derived from an EMBL/GenBank/DDBJ whole genome shotgun (WGS) entry which is preliminary data.</text>
</comment>
<dbReference type="InterPro" id="IPR020084">
    <property type="entry name" value="NUDIX_hydrolase_CS"/>
</dbReference>
<evidence type="ECO:0000259" key="5">
    <source>
        <dbReference type="PROSITE" id="PS51462"/>
    </source>
</evidence>
<feature type="binding site" evidence="3">
    <location>
        <position position="114"/>
    </location>
    <ligand>
        <name>Mg(2+)</name>
        <dbReference type="ChEBI" id="CHEBI:18420"/>
    </ligand>
</feature>
<dbReference type="GO" id="GO:0046656">
    <property type="term" value="P:folic acid biosynthetic process"/>
    <property type="evidence" value="ECO:0007669"/>
    <property type="project" value="InterPro"/>
</dbReference>
<evidence type="ECO:0000313" key="7">
    <source>
        <dbReference type="Proteomes" id="UP000092247"/>
    </source>
</evidence>
<keyword evidence="3" id="KW-0460">Magnesium</keyword>
<organism evidence="6 7">
    <name type="scientific">Morganella psychrotolerans</name>
    <dbReference type="NCBI Taxonomy" id="368603"/>
    <lineage>
        <taxon>Bacteria</taxon>
        <taxon>Pseudomonadati</taxon>
        <taxon>Pseudomonadota</taxon>
        <taxon>Gammaproteobacteria</taxon>
        <taxon>Enterobacterales</taxon>
        <taxon>Morganellaceae</taxon>
        <taxon>Morganella</taxon>
    </lineage>
</organism>
<proteinExistence type="inferred from homology"/>
<protein>
    <submittedName>
        <fullName evidence="6">Dihydroneopterin triphosphate diphosphatase</fullName>
    </submittedName>
</protein>
<dbReference type="STRING" id="368603.AYY16_04625"/>
<dbReference type="Pfam" id="PF00293">
    <property type="entry name" value="NUDIX"/>
    <property type="match status" value="1"/>
</dbReference>
<dbReference type="GO" id="GO:0046872">
    <property type="term" value="F:metal ion binding"/>
    <property type="evidence" value="ECO:0007669"/>
    <property type="project" value="UniProtKB-KW"/>
</dbReference>
<dbReference type="AlphaFoldDB" id="A0A1B8HPL9"/>
<dbReference type="PANTHER" id="PTHR21340">
    <property type="entry name" value="DIADENOSINE 5,5-P1,P4-TETRAPHOSPHATE PYROPHOSPHOHYDROLASE MUTT"/>
    <property type="match status" value="1"/>
</dbReference>
<evidence type="ECO:0000256" key="1">
    <source>
        <dbReference type="ARBA" id="ARBA00022801"/>
    </source>
</evidence>
<feature type="binding site" evidence="2">
    <location>
        <position position="4"/>
    </location>
    <ligand>
        <name>substrate</name>
    </ligand>
</feature>